<dbReference type="AlphaFoldDB" id="A0A9P7KIQ7"/>
<gene>
    <name evidence="3" type="ORF">H0H81_007183</name>
</gene>
<reference evidence="3" key="1">
    <citation type="submission" date="2021-02" db="EMBL/GenBank/DDBJ databases">
        <authorList>
            <person name="Nieuwenhuis M."/>
            <person name="Van De Peppel L.J.J."/>
        </authorList>
    </citation>
    <scope>NUCLEOTIDE SEQUENCE</scope>
    <source>
        <strain evidence="3">D49</strain>
    </source>
</reference>
<evidence type="ECO:0000313" key="3">
    <source>
        <dbReference type="EMBL" id="KAG5654131.1"/>
    </source>
</evidence>
<feature type="chain" id="PRO_5040184672" evidence="2">
    <location>
        <begin position="19"/>
        <end position="321"/>
    </location>
</feature>
<organism evidence="3 4">
    <name type="scientific">Sphagnurus paluster</name>
    <dbReference type="NCBI Taxonomy" id="117069"/>
    <lineage>
        <taxon>Eukaryota</taxon>
        <taxon>Fungi</taxon>
        <taxon>Dikarya</taxon>
        <taxon>Basidiomycota</taxon>
        <taxon>Agaricomycotina</taxon>
        <taxon>Agaricomycetes</taxon>
        <taxon>Agaricomycetidae</taxon>
        <taxon>Agaricales</taxon>
        <taxon>Tricholomatineae</taxon>
        <taxon>Lyophyllaceae</taxon>
        <taxon>Sphagnurus</taxon>
    </lineage>
</organism>
<evidence type="ECO:0000256" key="2">
    <source>
        <dbReference type="SAM" id="SignalP"/>
    </source>
</evidence>
<feature type="region of interest" description="Disordered" evidence="1">
    <location>
        <begin position="142"/>
        <end position="164"/>
    </location>
</feature>
<dbReference type="Proteomes" id="UP000717328">
    <property type="component" value="Unassembled WGS sequence"/>
</dbReference>
<dbReference type="EMBL" id="JABCKI010000019">
    <property type="protein sequence ID" value="KAG5654131.1"/>
    <property type="molecule type" value="Genomic_DNA"/>
</dbReference>
<protein>
    <submittedName>
        <fullName evidence="3">Uncharacterized protein</fullName>
    </submittedName>
</protein>
<feature type="signal peptide" evidence="2">
    <location>
        <begin position="1"/>
        <end position="18"/>
    </location>
</feature>
<evidence type="ECO:0000313" key="4">
    <source>
        <dbReference type="Proteomes" id="UP000717328"/>
    </source>
</evidence>
<dbReference type="Gene3D" id="2.40.50.140">
    <property type="entry name" value="Nucleic acid-binding proteins"/>
    <property type="match status" value="1"/>
</dbReference>
<dbReference type="OrthoDB" id="2186770at2759"/>
<accession>A0A9P7KIQ7</accession>
<name>A0A9P7KIQ7_9AGAR</name>
<proteinExistence type="predicted"/>
<sequence>MWLIFVEWTFNPATLAQATEGTYFSEIWILHVQKTHQCYIVYVTDYTANEKLAAVTGPWCPPALAGRVAMMEAWSGAVDFVANMSTGEYYWIKNVRMKELGDGALIGKLNDNNFQELKEGDDLNRNFTSLIERKMAWRTSNVETSPHISRPIPNAEPTIGGEHPNKKHITARIIDFRPWNLRQVAIIYCKKCEQNLLLNSEKTCFKCRSSDQRYFGYKYQIYLDLQTNDGTELRACLDDRSPVFDGLQRVDVDQDFDGFIALSDRLSPIFGDKLLRAHAGPASKDKLSPNMSDSPWLSLALRSNDCVGGYTYRVVGYEKLV</sequence>
<reference evidence="3" key="2">
    <citation type="submission" date="2021-10" db="EMBL/GenBank/DDBJ databases">
        <title>Phylogenomics reveals ancestral predisposition of the termite-cultivated fungus Termitomyces towards a domesticated lifestyle.</title>
        <authorList>
            <person name="Auxier B."/>
            <person name="Grum-Grzhimaylo A."/>
            <person name="Cardenas M.E."/>
            <person name="Lodge J.D."/>
            <person name="Laessoe T."/>
            <person name="Pedersen O."/>
            <person name="Smith M.E."/>
            <person name="Kuyper T.W."/>
            <person name="Franco-Molano E.A."/>
            <person name="Baroni T.J."/>
            <person name="Aanen D.K."/>
        </authorList>
    </citation>
    <scope>NUCLEOTIDE SEQUENCE</scope>
    <source>
        <strain evidence="3">D49</strain>
    </source>
</reference>
<dbReference type="InterPro" id="IPR012340">
    <property type="entry name" value="NA-bd_OB-fold"/>
</dbReference>
<evidence type="ECO:0000256" key="1">
    <source>
        <dbReference type="SAM" id="MobiDB-lite"/>
    </source>
</evidence>
<comment type="caution">
    <text evidence="3">The sequence shown here is derived from an EMBL/GenBank/DDBJ whole genome shotgun (WGS) entry which is preliminary data.</text>
</comment>
<keyword evidence="2" id="KW-0732">Signal</keyword>
<keyword evidence="4" id="KW-1185">Reference proteome</keyword>